<reference evidence="1 2" key="1">
    <citation type="submission" date="2021-06" db="EMBL/GenBank/DDBJ databases">
        <title>Caerostris darwini draft genome.</title>
        <authorList>
            <person name="Kono N."/>
            <person name="Arakawa K."/>
        </authorList>
    </citation>
    <scope>NUCLEOTIDE SEQUENCE [LARGE SCALE GENOMIC DNA]</scope>
</reference>
<keyword evidence="2" id="KW-1185">Reference proteome</keyword>
<protein>
    <submittedName>
        <fullName evidence="1">Uncharacterized protein</fullName>
    </submittedName>
</protein>
<comment type="caution">
    <text evidence="1">The sequence shown here is derived from an EMBL/GenBank/DDBJ whole genome shotgun (WGS) entry which is preliminary data.</text>
</comment>
<dbReference type="EMBL" id="BPLQ01007847">
    <property type="protein sequence ID" value="GIY32749.1"/>
    <property type="molecule type" value="Genomic_DNA"/>
</dbReference>
<name>A0AAV4SFH5_9ARAC</name>
<dbReference type="Proteomes" id="UP001054837">
    <property type="component" value="Unassembled WGS sequence"/>
</dbReference>
<sequence>MRVSCSSKMRSDLCGSPCSGIDYIEGCEWVFRLESIEAITGRGLLKLRALLRRKTAQRTPLKAPLNPFKGALRENVLYSKDAKVLYYLSGHLK</sequence>
<gene>
    <name evidence="1" type="ORF">CDAR_436051</name>
</gene>
<organism evidence="1 2">
    <name type="scientific">Caerostris darwini</name>
    <dbReference type="NCBI Taxonomy" id="1538125"/>
    <lineage>
        <taxon>Eukaryota</taxon>
        <taxon>Metazoa</taxon>
        <taxon>Ecdysozoa</taxon>
        <taxon>Arthropoda</taxon>
        <taxon>Chelicerata</taxon>
        <taxon>Arachnida</taxon>
        <taxon>Araneae</taxon>
        <taxon>Araneomorphae</taxon>
        <taxon>Entelegynae</taxon>
        <taxon>Araneoidea</taxon>
        <taxon>Araneidae</taxon>
        <taxon>Caerostris</taxon>
    </lineage>
</organism>
<evidence type="ECO:0000313" key="1">
    <source>
        <dbReference type="EMBL" id="GIY32749.1"/>
    </source>
</evidence>
<evidence type="ECO:0000313" key="2">
    <source>
        <dbReference type="Proteomes" id="UP001054837"/>
    </source>
</evidence>
<accession>A0AAV4SFH5</accession>
<dbReference type="AlphaFoldDB" id="A0AAV4SFH5"/>
<proteinExistence type="predicted"/>